<sequence>MSSSLLAVSDRVQSVVFVDGNGDPLRECSQLTQQVAAFARVLVLSIRLSLSSTHNAIQLSSRLPPALLQPLQEASCGDFSKNQFFVENNRLDGMFTHTFPQLIFFLFHSKHFHLFKLCLKIPHRHVVSRKNTKERSKQGIDSDDATFDPSSFNNNGEMIIALFEHLLSEIRRLADYDVAARKAASDVYSSLISSDSFGTLKQLPSNISDLSANGMLSNMTVNWNTSMNGAMGSSRKRRTREEQSENTVTIEVKDVIDIESIPSMIVLPPFAHPILSHFTPLLYALLPPLPLLRLPSCRPHSRRRSRPRSDLPLQHVPPPTPSRHYSGVTKPSGVTNPAFIP</sequence>
<accession>A0ABQ9WV11</accession>
<name>A0ABQ9WV11_9EUKA</name>
<comment type="caution">
    <text evidence="2">The sequence shown here is derived from an EMBL/GenBank/DDBJ whole genome shotgun (WGS) entry which is preliminary data.</text>
</comment>
<proteinExistence type="predicted"/>
<protein>
    <submittedName>
        <fullName evidence="2">Uncharacterized protein</fullName>
    </submittedName>
</protein>
<evidence type="ECO:0000313" key="3">
    <source>
        <dbReference type="Proteomes" id="UP001281761"/>
    </source>
</evidence>
<gene>
    <name evidence="2" type="ORF">BLNAU_21764</name>
</gene>
<dbReference type="EMBL" id="JARBJD010000352">
    <property type="protein sequence ID" value="KAK2943339.1"/>
    <property type="molecule type" value="Genomic_DNA"/>
</dbReference>
<organism evidence="2 3">
    <name type="scientific">Blattamonas nauphoetae</name>
    <dbReference type="NCBI Taxonomy" id="2049346"/>
    <lineage>
        <taxon>Eukaryota</taxon>
        <taxon>Metamonada</taxon>
        <taxon>Preaxostyla</taxon>
        <taxon>Oxymonadida</taxon>
        <taxon>Blattamonas</taxon>
    </lineage>
</organism>
<evidence type="ECO:0000313" key="2">
    <source>
        <dbReference type="EMBL" id="KAK2943339.1"/>
    </source>
</evidence>
<reference evidence="2 3" key="1">
    <citation type="journal article" date="2022" name="bioRxiv">
        <title>Genomics of Preaxostyla Flagellates Illuminates Evolutionary Transitions and the Path Towards Mitochondrial Loss.</title>
        <authorList>
            <person name="Novak L.V.F."/>
            <person name="Treitli S.C."/>
            <person name="Pyrih J."/>
            <person name="Halakuc P."/>
            <person name="Pipaliya S.V."/>
            <person name="Vacek V."/>
            <person name="Brzon O."/>
            <person name="Soukal P."/>
            <person name="Eme L."/>
            <person name="Dacks J.B."/>
            <person name="Karnkowska A."/>
            <person name="Elias M."/>
            <person name="Hampl V."/>
        </authorList>
    </citation>
    <scope>NUCLEOTIDE SEQUENCE [LARGE SCALE GENOMIC DNA]</scope>
    <source>
        <strain evidence="2">NAU3</strain>
        <tissue evidence="2">Gut</tissue>
    </source>
</reference>
<evidence type="ECO:0000256" key="1">
    <source>
        <dbReference type="SAM" id="MobiDB-lite"/>
    </source>
</evidence>
<keyword evidence="3" id="KW-1185">Reference proteome</keyword>
<feature type="region of interest" description="Disordered" evidence="1">
    <location>
        <begin position="226"/>
        <end position="245"/>
    </location>
</feature>
<dbReference type="Proteomes" id="UP001281761">
    <property type="component" value="Unassembled WGS sequence"/>
</dbReference>
<feature type="region of interest" description="Disordered" evidence="1">
    <location>
        <begin position="296"/>
        <end position="341"/>
    </location>
</feature>